<feature type="transmembrane region" description="Helical" evidence="1">
    <location>
        <begin position="101"/>
        <end position="121"/>
    </location>
</feature>
<dbReference type="OrthoDB" id="1188911at2"/>
<gene>
    <name evidence="2" type="ORF">EY643_01010</name>
</gene>
<sequence length="130" mass="13871">MTKESWFLIVAGIGLTPIALAYGAAPSVSMPMLYGVEVNDVSTTHILRAVMGLYLMMALFWLAGARNALFTLPALYSVVVFMLGLAAGRALSLILDGMPSPMLVVYLLLEIGFGVIGTMLIRGYSARPAD</sequence>
<evidence type="ECO:0000313" key="3">
    <source>
        <dbReference type="Proteomes" id="UP000326287"/>
    </source>
</evidence>
<dbReference type="AlphaFoldDB" id="A0A5P9NF10"/>
<dbReference type="EMBL" id="CP036422">
    <property type="protein sequence ID" value="QFU74340.1"/>
    <property type="molecule type" value="Genomic_DNA"/>
</dbReference>
<dbReference type="Proteomes" id="UP000326287">
    <property type="component" value="Chromosome"/>
</dbReference>
<accession>A0A5P9NF10</accession>
<name>A0A5P9NF10_9GAMM</name>
<evidence type="ECO:0000313" key="2">
    <source>
        <dbReference type="EMBL" id="QFU74340.1"/>
    </source>
</evidence>
<keyword evidence="1" id="KW-0472">Membrane</keyword>
<feature type="transmembrane region" description="Helical" evidence="1">
    <location>
        <begin position="75"/>
        <end position="95"/>
    </location>
</feature>
<keyword evidence="1" id="KW-0812">Transmembrane</keyword>
<dbReference type="InterPro" id="IPR025597">
    <property type="entry name" value="DUF4345"/>
</dbReference>
<keyword evidence="1" id="KW-1133">Transmembrane helix</keyword>
<dbReference type="Pfam" id="PF14248">
    <property type="entry name" value="DUF4345"/>
    <property type="match status" value="1"/>
</dbReference>
<evidence type="ECO:0000256" key="1">
    <source>
        <dbReference type="SAM" id="Phobius"/>
    </source>
</evidence>
<protein>
    <submittedName>
        <fullName evidence="2">DUF4345 domain-containing protein</fullName>
    </submittedName>
</protein>
<keyword evidence="3" id="KW-1185">Reference proteome</keyword>
<feature type="transmembrane region" description="Helical" evidence="1">
    <location>
        <begin position="45"/>
        <end position="63"/>
    </location>
</feature>
<dbReference type="KEGG" id="halc:EY643_01010"/>
<dbReference type="RefSeq" id="WP_152660451.1">
    <property type="nucleotide sequence ID" value="NZ_CP036422.1"/>
</dbReference>
<organism evidence="2 3">
    <name type="scientific">Halioglobus maricola</name>
    <dbReference type="NCBI Taxonomy" id="2601894"/>
    <lineage>
        <taxon>Bacteria</taxon>
        <taxon>Pseudomonadati</taxon>
        <taxon>Pseudomonadota</taxon>
        <taxon>Gammaproteobacteria</taxon>
        <taxon>Cellvibrionales</taxon>
        <taxon>Halieaceae</taxon>
        <taxon>Halioglobus</taxon>
    </lineage>
</organism>
<proteinExistence type="predicted"/>
<reference evidence="2 3" key="1">
    <citation type="submission" date="2019-02" db="EMBL/GenBank/DDBJ databases">
        <authorList>
            <person name="Li S.-H."/>
        </authorList>
    </citation>
    <scope>NUCLEOTIDE SEQUENCE [LARGE SCALE GENOMIC DNA]</scope>
    <source>
        <strain evidence="2 3">IMCC14385</strain>
    </source>
</reference>